<evidence type="ECO:0000313" key="2">
    <source>
        <dbReference type="Proteomes" id="UP001569428"/>
    </source>
</evidence>
<accession>A0ABV4P605</accession>
<organism evidence="1 2">
    <name type="scientific">Microbulbifer epialgicus</name>
    <dbReference type="NCBI Taxonomy" id="393907"/>
    <lineage>
        <taxon>Bacteria</taxon>
        <taxon>Pseudomonadati</taxon>
        <taxon>Pseudomonadota</taxon>
        <taxon>Gammaproteobacteria</taxon>
        <taxon>Cellvibrionales</taxon>
        <taxon>Microbulbiferaceae</taxon>
        <taxon>Microbulbifer</taxon>
    </lineage>
</organism>
<evidence type="ECO:0000313" key="1">
    <source>
        <dbReference type="EMBL" id="MFA0813343.1"/>
    </source>
</evidence>
<sequence length="208" mass="23193">MSGYTVADEVWLKKDQLSIAVDPKVGGRVTALRYKNIELLTGSEIHPINFGSTLWISPQSLWDWPPIAAHDSQPYQVIKSGAQNLSLEGPVGAGVSVEKHFSWTGHDLLQLDYKLETTKDFEALAAWEVTRVPIEGLAFAPVNPETIKIVFGKVDYQLSRDTLWLPLDSKKPLIEGKVIANGTEGWLAYVNNGLLYIKLLTRWLYSSV</sequence>
<keyword evidence="2" id="KW-1185">Reference proteome</keyword>
<reference evidence="1 2" key="1">
    <citation type="submission" date="2024-08" db="EMBL/GenBank/DDBJ databases">
        <authorList>
            <person name="Ishaq N."/>
        </authorList>
    </citation>
    <scope>NUCLEOTIDE SEQUENCE [LARGE SCALE GENOMIC DNA]</scope>
    <source>
        <strain evidence="1 2">DSM 18651</strain>
    </source>
</reference>
<proteinExistence type="predicted"/>
<name>A0ABV4P605_9GAMM</name>
<gene>
    <name evidence="1" type="ORF">ACCI49_20795</name>
</gene>
<comment type="caution">
    <text evidence="1">The sequence shown here is derived from an EMBL/GenBank/DDBJ whole genome shotgun (WGS) entry which is preliminary data.</text>
</comment>
<dbReference type="RefSeq" id="WP_371841152.1">
    <property type="nucleotide sequence ID" value="NZ_JBGMEK010000087.1"/>
</dbReference>
<dbReference type="Proteomes" id="UP001569428">
    <property type="component" value="Unassembled WGS sequence"/>
</dbReference>
<dbReference type="EMBL" id="JBGMEK010000087">
    <property type="protein sequence ID" value="MFA0813343.1"/>
    <property type="molecule type" value="Genomic_DNA"/>
</dbReference>
<protein>
    <submittedName>
        <fullName evidence="1">Uncharacterized protein</fullName>
    </submittedName>
</protein>